<dbReference type="EMBL" id="CM007381">
    <property type="protein sequence ID" value="ONK81905.1"/>
    <property type="molecule type" value="Genomic_DNA"/>
</dbReference>
<name>A0A5P1FU89_ASPOF</name>
<proteinExistence type="predicted"/>
<evidence type="ECO:0000313" key="2">
    <source>
        <dbReference type="Proteomes" id="UP000243459"/>
    </source>
</evidence>
<protein>
    <submittedName>
        <fullName evidence="1">Uncharacterized protein</fullName>
    </submittedName>
</protein>
<dbReference type="Gramene" id="ONK81905">
    <property type="protein sequence ID" value="ONK81905"/>
    <property type="gene ID" value="A4U43_C01F34130"/>
</dbReference>
<gene>
    <name evidence="1" type="ORF">A4U43_C01F34130</name>
</gene>
<accession>A0A5P1FU89</accession>
<keyword evidence="2" id="KW-1185">Reference proteome</keyword>
<reference evidence="2" key="1">
    <citation type="journal article" date="2017" name="Nat. Commun.">
        <title>The asparagus genome sheds light on the origin and evolution of a young Y chromosome.</title>
        <authorList>
            <person name="Harkess A."/>
            <person name="Zhou J."/>
            <person name="Xu C."/>
            <person name="Bowers J.E."/>
            <person name="Van der Hulst R."/>
            <person name="Ayyampalayam S."/>
            <person name="Mercati F."/>
            <person name="Riccardi P."/>
            <person name="McKain M.R."/>
            <person name="Kakrana A."/>
            <person name="Tang H."/>
            <person name="Ray J."/>
            <person name="Groenendijk J."/>
            <person name="Arikit S."/>
            <person name="Mathioni S.M."/>
            <person name="Nakano M."/>
            <person name="Shan H."/>
            <person name="Telgmann-Rauber A."/>
            <person name="Kanno A."/>
            <person name="Yue Z."/>
            <person name="Chen H."/>
            <person name="Li W."/>
            <person name="Chen Y."/>
            <person name="Xu X."/>
            <person name="Zhang Y."/>
            <person name="Luo S."/>
            <person name="Chen H."/>
            <person name="Gao J."/>
            <person name="Mao Z."/>
            <person name="Pires J.C."/>
            <person name="Luo M."/>
            <person name="Kudrna D."/>
            <person name="Wing R.A."/>
            <person name="Meyers B.C."/>
            <person name="Yi K."/>
            <person name="Kong H."/>
            <person name="Lavrijsen P."/>
            <person name="Sunseri F."/>
            <person name="Falavigna A."/>
            <person name="Ye Y."/>
            <person name="Leebens-Mack J.H."/>
            <person name="Chen G."/>
        </authorList>
    </citation>
    <scope>NUCLEOTIDE SEQUENCE [LARGE SCALE GENOMIC DNA]</scope>
    <source>
        <strain evidence="2">cv. DH0086</strain>
    </source>
</reference>
<evidence type="ECO:0000313" key="1">
    <source>
        <dbReference type="EMBL" id="ONK81905.1"/>
    </source>
</evidence>
<organism evidence="1 2">
    <name type="scientific">Asparagus officinalis</name>
    <name type="common">Garden asparagus</name>
    <dbReference type="NCBI Taxonomy" id="4686"/>
    <lineage>
        <taxon>Eukaryota</taxon>
        <taxon>Viridiplantae</taxon>
        <taxon>Streptophyta</taxon>
        <taxon>Embryophyta</taxon>
        <taxon>Tracheophyta</taxon>
        <taxon>Spermatophyta</taxon>
        <taxon>Magnoliopsida</taxon>
        <taxon>Liliopsida</taxon>
        <taxon>Asparagales</taxon>
        <taxon>Asparagaceae</taxon>
        <taxon>Asparagoideae</taxon>
        <taxon>Asparagus</taxon>
    </lineage>
</organism>
<dbReference type="AlphaFoldDB" id="A0A5P1FU89"/>
<dbReference type="Proteomes" id="UP000243459">
    <property type="component" value="Chromosome 1"/>
</dbReference>
<sequence>MALVQLDIRPESKINLTLKRISHQSSNPSGHEEVPSTAHHRYIPGFVHKRVGARKADAPSMLRRVEKRKRPSVKTFLLCATRHPLGLFDGRGEGGCCPGDGVRRNTTTSQSGWRLADSWLAVGHAGARLLWPRWRCPRSRLLG</sequence>